<accession>A0ABT5B1L8</accession>
<comment type="caution">
    <text evidence="1">The sequence shown here is derived from an EMBL/GenBank/DDBJ whole genome shotgun (WGS) entry which is preliminary data.</text>
</comment>
<protein>
    <submittedName>
        <fullName evidence="1">Uncharacterized protein</fullName>
    </submittedName>
</protein>
<keyword evidence="2" id="KW-1185">Reference proteome</keyword>
<evidence type="ECO:0000313" key="2">
    <source>
        <dbReference type="Proteomes" id="UP001217838"/>
    </source>
</evidence>
<dbReference type="InterPro" id="IPR011042">
    <property type="entry name" value="6-blade_b-propeller_TolB-like"/>
</dbReference>
<dbReference type="Proteomes" id="UP001217838">
    <property type="component" value="Unassembled WGS sequence"/>
</dbReference>
<reference evidence="1 2" key="1">
    <citation type="submission" date="2022-11" db="EMBL/GenBank/DDBJ databases">
        <title>Minimal conservation of predation-associated metabolite biosynthetic gene clusters underscores biosynthetic potential of Myxococcota including descriptions for ten novel species: Archangium lansinium sp. nov., Myxococcus landrumus sp. nov., Nannocystis bai.</title>
        <authorList>
            <person name="Ahearne A."/>
            <person name="Stevens C."/>
            <person name="Dowd S."/>
        </authorList>
    </citation>
    <scope>NUCLEOTIDE SEQUENCE [LARGE SCALE GENOMIC DNA]</scope>
    <source>
        <strain evidence="1 2">NCELM</strain>
    </source>
</reference>
<proteinExistence type="predicted"/>
<dbReference type="RefSeq" id="WP_271996669.1">
    <property type="nucleotide sequence ID" value="NZ_JAQNDN010000003.1"/>
</dbReference>
<evidence type="ECO:0000313" key="1">
    <source>
        <dbReference type="EMBL" id="MDC0668000.1"/>
    </source>
</evidence>
<dbReference type="Gene3D" id="2.120.10.30">
    <property type="entry name" value="TolB, C-terminal domain"/>
    <property type="match status" value="1"/>
</dbReference>
<dbReference type="SUPFAM" id="SSF63829">
    <property type="entry name" value="Calcium-dependent phosphotriesterase"/>
    <property type="match status" value="1"/>
</dbReference>
<dbReference type="EMBL" id="JAQNDN010000003">
    <property type="protein sequence ID" value="MDC0668000.1"/>
    <property type="molecule type" value="Genomic_DNA"/>
</dbReference>
<organism evidence="1 2">
    <name type="scientific">Nannocystis radixulma</name>
    <dbReference type="NCBI Taxonomy" id="2995305"/>
    <lineage>
        <taxon>Bacteria</taxon>
        <taxon>Pseudomonadati</taxon>
        <taxon>Myxococcota</taxon>
        <taxon>Polyangia</taxon>
        <taxon>Nannocystales</taxon>
        <taxon>Nannocystaceae</taxon>
        <taxon>Nannocystis</taxon>
    </lineage>
</organism>
<name>A0ABT5B1L8_9BACT</name>
<sequence>MSGKDRAAAWIDGRIADASPRLARPRHVLVALALLLALVDGVLALALRDIEADDASPLSAADARRVLADAAADPDGWLLLGDSVLVGDVMAGRVSDWQHHRVLDYLRSEQAAPAEPKGAVRFHQVALDGLLPADVERIVAELDREDPRGKVPLVIELNLRHFSRHYADEADCTRPWLCELGGADAQRGDVTRLAVSPLAWLAAELRPWLPIVRHKRDVDLDRALARLGERVVVPRSDDEQQPRADEGAARIGEHYRVSALDSASLQIQALDRVLARLRARGRKAVFFTTPLRDTFVAEVASEEAIGGRYAALAERIHDSGAPASLVQLDHPLFVPDLFLDHCHLGPAGNRLLALNLLQALDVPLASRPSPLEMIRTEGPHETLVGRVDTGYAEGASWQALFDHPDGLAVRHDPREIIVADTGNHVLRRLRGALETTELLAGKPGEAGADDGPAADARLDQPRQPCILGDAVYFLDGPRRRLRVLERGAVRTIDAPNARGVAALRCHGKRVWLLAANELRAYDPRSHKIKAFPLTAETQVRGRTFALAKDGRVFIVAANNQIYAGLLPKKEGRIALDRVFANSGADLLPKEKKKRFPHGFDDIRFDKIADITYVERYRGLLVQVEEAQKHPVVGLTENVHLRFLDLEKRKIYPWIKPEVYGQSYLMYNESSDSLVSNYHQGSMALDQASASLFYVEHARSRLYRIDDGLLGVTKVSHFGGNAAKLPGRDRLGAKLAPLVQARMRPHEHLPARWQRQPRSGPYLGVIIGSSKSAYHDILGEYSIGRRIEHELVSELGYRDRVGFDLYQRTLPGASLAQMAETIALSEEQGLPFDVAFLEVYGLADRFLRDTPTEAEQLARLAELDAIRRDTGMLIVFLDTTSLGSRRRDAMRAPPREAVQFIALAQRLGFPVLRPSDRLIREHLDHSAWGNQPWSRKRRQHHGSTWGIDLTGETLASMAYPMVAAYARETNPRHLRDDARRRPKKAGNEAGAQLLAGVFTSRPIAVSALPAIDRETVQVRYERGHLRLFVDRGKPGATGDPEAVVLAVLHAFLVDDVYGALAGRVTIDLARFRSYNEYGIGALDAADVEASYAFGRDELDAFVAAALDRHPEWSRARP</sequence>
<gene>
    <name evidence="1" type="ORF">POL58_09645</name>
</gene>